<dbReference type="EMBL" id="MU003794">
    <property type="protein sequence ID" value="KAF2721051.1"/>
    <property type="molecule type" value="Genomic_DNA"/>
</dbReference>
<dbReference type="InterPro" id="IPR000717">
    <property type="entry name" value="PCI_dom"/>
</dbReference>
<comment type="caution">
    <text evidence="4">The sequence shown here is derived from an EMBL/GenBank/DDBJ whole genome shotgun (WGS) entry which is preliminary data.</text>
</comment>
<dbReference type="InterPro" id="IPR033464">
    <property type="entry name" value="CSN8_PSD8_EIF3K"/>
</dbReference>
<evidence type="ECO:0000256" key="2">
    <source>
        <dbReference type="ARBA" id="ARBA00022942"/>
    </source>
</evidence>
<dbReference type="OrthoDB" id="8775810at2759"/>
<keyword evidence="5" id="KW-1185">Reference proteome</keyword>
<feature type="domain" description="PCI" evidence="3">
    <location>
        <begin position="70"/>
        <end position="257"/>
    </location>
</feature>
<organism evidence="4 5">
    <name type="scientific">Polychaeton citri CBS 116435</name>
    <dbReference type="NCBI Taxonomy" id="1314669"/>
    <lineage>
        <taxon>Eukaryota</taxon>
        <taxon>Fungi</taxon>
        <taxon>Dikarya</taxon>
        <taxon>Ascomycota</taxon>
        <taxon>Pezizomycotina</taxon>
        <taxon>Dothideomycetes</taxon>
        <taxon>Dothideomycetidae</taxon>
        <taxon>Capnodiales</taxon>
        <taxon>Capnodiaceae</taxon>
        <taxon>Polychaeton</taxon>
    </lineage>
</organism>
<evidence type="ECO:0000313" key="4">
    <source>
        <dbReference type="EMBL" id="KAF2721051.1"/>
    </source>
</evidence>
<dbReference type="GO" id="GO:0005829">
    <property type="term" value="C:cytosol"/>
    <property type="evidence" value="ECO:0007669"/>
    <property type="project" value="TreeGrafter"/>
</dbReference>
<accession>A0A9P4UQ27</accession>
<dbReference type="AlphaFoldDB" id="A0A9P4UQ27"/>
<proteinExistence type="inferred from homology"/>
<evidence type="ECO:0000259" key="3">
    <source>
        <dbReference type="PROSITE" id="PS50250"/>
    </source>
</evidence>
<evidence type="ECO:0000313" key="5">
    <source>
        <dbReference type="Proteomes" id="UP000799441"/>
    </source>
</evidence>
<evidence type="ECO:0000256" key="1">
    <source>
        <dbReference type="ARBA" id="ARBA00009627"/>
    </source>
</evidence>
<protein>
    <recommendedName>
        <fullName evidence="3">PCI domain-containing protein</fullName>
    </recommendedName>
</protein>
<comment type="similarity">
    <text evidence="1">Belongs to the proteasome subunit S14 family.</text>
</comment>
<dbReference type="InterPro" id="IPR006746">
    <property type="entry name" value="26S_Psome_Rpn12"/>
</dbReference>
<dbReference type="GO" id="GO:0043161">
    <property type="term" value="P:proteasome-mediated ubiquitin-dependent protein catabolic process"/>
    <property type="evidence" value="ECO:0007669"/>
    <property type="project" value="TreeGrafter"/>
</dbReference>
<name>A0A9P4UQ27_9PEZI</name>
<dbReference type="Pfam" id="PF10075">
    <property type="entry name" value="CSN8_PSD8_EIF3K"/>
    <property type="match status" value="1"/>
</dbReference>
<dbReference type="Gene3D" id="1.25.40.990">
    <property type="match status" value="1"/>
</dbReference>
<reference evidence="4" key="1">
    <citation type="journal article" date="2020" name="Stud. Mycol.">
        <title>101 Dothideomycetes genomes: a test case for predicting lifestyles and emergence of pathogens.</title>
        <authorList>
            <person name="Haridas S."/>
            <person name="Albert R."/>
            <person name="Binder M."/>
            <person name="Bloem J."/>
            <person name="Labutti K."/>
            <person name="Salamov A."/>
            <person name="Andreopoulos B."/>
            <person name="Baker S."/>
            <person name="Barry K."/>
            <person name="Bills G."/>
            <person name="Bluhm B."/>
            <person name="Cannon C."/>
            <person name="Castanera R."/>
            <person name="Culley D."/>
            <person name="Daum C."/>
            <person name="Ezra D."/>
            <person name="Gonzalez J."/>
            <person name="Henrissat B."/>
            <person name="Kuo A."/>
            <person name="Liang C."/>
            <person name="Lipzen A."/>
            <person name="Lutzoni F."/>
            <person name="Magnuson J."/>
            <person name="Mondo S."/>
            <person name="Nolan M."/>
            <person name="Ohm R."/>
            <person name="Pangilinan J."/>
            <person name="Park H.-J."/>
            <person name="Ramirez L."/>
            <person name="Alfaro M."/>
            <person name="Sun H."/>
            <person name="Tritt A."/>
            <person name="Yoshinaga Y."/>
            <person name="Zwiers L.-H."/>
            <person name="Turgeon B."/>
            <person name="Goodwin S."/>
            <person name="Spatafora J."/>
            <person name="Crous P."/>
            <person name="Grigoriev I."/>
        </authorList>
    </citation>
    <scope>NUCLEOTIDE SEQUENCE</scope>
    <source>
        <strain evidence="4">CBS 116435</strain>
    </source>
</reference>
<dbReference type="GO" id="GO:0005634">
    <property type="term" value="C:nucleus"/>
    <property type="evidence" value="ECO:0007669"/>
    <property type="project" value="TreeGrafter"/>
</dbReference>
<dbReference type="PANTHER" id="PTHR12387:SF0">
    <property type="entry name" value="26S PROTEASOME NON-ATPASE REGULATORY SUBUNIT 8"/>
    <property type="match status" value="1"/>
</dbReference>
<keyword evidence="2" id="KW-0647">Proteasome</keyword>
<gene>
    <name evidence="4" type="ORF">K431DRAFT_285311</name>
</gene>
<dbReference type="PANTHER" id="PTHR12387">
    <property type="entry name" value="26S PROTEASOME NON-ATPASE REGULATORY SUBUNIT 8"/>
    <property type="match status" value="1"/>
</dbReference>
<dbReference type="Proteomes" id="UP000799441">
    <property type="component" value="Unassembled WGS sequence"/>
</dbReference>
<dbReference type="PROSITE" id="PS50250">
    <property type="entry name" value="PCI"/>
    <property type="match status" value="1"/>
</dbReference>
<dbReference type="GO" id="GO:0008541">
    <property type="term" value="C:proteasome regulatory particle, lid subcomplex"/>
    <property type="evidence" value="ECO:0007669"/>
    <property type="project" value="TreeGrafter"/>
</dbReference>
<sequence length="277" mass="31254">MADRELQQLISQLDSLKVNQLDTAPQILSRAKLSLLKLNTLQPTDDTSASHLQLARAVLERGALVSIRLQDTDTFTRYVQQLQPFYSLEDERWGSAQAAKNSQQGKVTGLYLLFLLSLGDYAGFHTVLEGLEMQQESGRQTVLKEEFIQYPVRLEQALMEGSYDKVWGETRGERVPSEEFGLFSEILIHTIRNEIASCSERAYPSLPISNAKNLLFLDSEGAVIEFAQARGWEAKDGRIYFPVQEEELRESQKDVMSSSGTVIENTLGYARKLETIV</sequence>
<dbReference type="FunFam" id="1.25.40.990:FF:000001">
    <property type="entry name" value="26S proteasome non-ATPase regulatory subunit"/>
    <property type="match status" value="1"/>
</dbReference>